<dbReference type="GO" id="GO:0006289">
    <property type="term" value="P:nucleotide-excision repair"/>
    <property type="evidence" value="ECO:0007669"/>
    <property type="project" value="InterPro"/>
</dbReference>
<evidence type="ECO:0000313" key="2">
    <source>
        <dbReference type="Proteomes" id="UP000008370"/>
    </source>
</evidence>
<dbReference type="HOGENOM" id="CLU_2740863_0_0_1"/>
<dbReference type="InterPro" id="IPR004601">
    <property type="entry name" value="UvdE"/>
</dbReference>
<dbReference type="GeneID" id="18910711"/>
<dbReference type="KEGG" id="pco:PHACADRAFT_190936"/>
<sequence length="71" mass="8176">MRLTDGMQAQLALKNNEVCYRADDLPPVCDALVIMLILDYDHNHLYPATLALPDLVRRINDTWACKRIHVQ</sequence>
<gene>
    <name evidence="1" type="ORF">PHACADRAFT_190936</name>
</gene>
<organism evidence="1 2">
    <name type="scientific">Phanerochaete carnosa (strain HHB-10118-sp)</name>
    <name type="common">White-rot fungus</name>
    <name type="synonym">Peniophora carnosa</name>
    <dbReference type="NCBI Taxonomy" id="650164"/>
    <lineage>
        <taxon>Eukaryota</taxon>
        <taxon>Fungi</taxon>
        <taxon>Dikarya</taxon>
        <taxon>Basidiomycota</taxon>
        <taxon>Agaricomycotina</taxon>
        <taxon>Agaricomycetes</taxon>
        <taxon>Polyporales</taxon>
        <taxon>Phanerochaetaceae</taxon>
        <taxon>Phanerochaete</taxon>
    </lineage>
</organism>
<evidence type="ECO:0000313" key="1">
    <source>
        <dbReference type="EMBL" id="EKM61748.1"/>
    </source>
</evidence>
<dbReference type="OrthoDB" id="541883at2759"/>
<dbReference type="EMBL" id="JH930468">
    <property type="protein sequence ID" value="EKM61748.1"/>
    <property type="molecule type" value="Genomic_DNA"/>
</dbReference>
<dbReference type="Gene3D" id="3.20.20.150">
    <property type="entry name" value="Divalent-metal-dependent TIM barrel enzymes"/>
    <property type="match status" value="1"/>
</dbReference>
<dbReference type="STRING" id="650164.K5WCQ6"/>
<reference evidence="1 2" key="1">
    <citation type="journal article" date="2012" name="BMC Genomics">
        <title>Comparative genomics of the white-rot fungi, Phanerochaete carnosa and P. chrysosporium, to elucidate the genetic basis of the distinct wood types they colonize.</title>
        <authorList>
            <person name="Suzuki H."/>
            <person name="MacDonald J."/>
            <person name="Syed K."/>
            <person name="Salamov A."/>
            <person name="Hori C."/>
            <person name="Aerts A."/>
            <person name="Henrissat B."/>
            <person name="Wiebenga A."/>
            <person name="vanKuyk P.A."/>
            <person name="Barry K."/>
            <person name="Lindquist E."/>
            <person name="LaButti K."/>
            <person name="Lapidus A."/>
            <person name="Lucas S."/>
            <person name="Coutinho P."/>
            <person name="Gong Y."/>
            <person name="Samejima M."/>
            <person name="Mahadevan R."/>
            <person name="Abou-Zaid M."/>
            <person name="de Vries R.P."/>
            <person name="Igarashi K."/>
            <person name="Yadav J.S."/>
            <person name="Grigoriev I.V."/>
            <person name="Master E.R."/>
        </authorList>
    </citation>
    <scope>NUCLEOTIDE SEQUENCE [LARGE SCALE GENOMIC DNA]</scope>
    <source>
        <strain evidence="1 2">HHB-10118-sp</strain>
    </source>
</reference>
<dbReference type="Proteomes" id="UP000008370">
    <property type="component" value="Unassembled WGS sequence"/>
</dbReference>
<accession>K5WCQ6</accession>
<keyword evidence="2" id="KW-1185">Reference proteome</keyword>
<protein>
    <submittedName>
        <fullName evidence="1">Uncharacterized protein</fullName>
    </submittedName>
</protein>
<dbReference type="InParanoid" id="K5WCQ6"/>
<name>K5WCQ6_PHACS</name>
<dbReference type="GO" id="GO:0009411">
    <property type="term" value="P:response to UV"/>
    <property type="evidence" value="ECO:0007669"/>
    <property type="project" value="InterPro"/>
</dbReference>
<proteinExistence type="predicted"/>
<dbReference type="RefSeq" id="XP_007391148.1">
    <property type="nucleotide sequence ID" value="XM_007391086.1"/>
</dbReference>
<dbReference type="GO" id="GO:0004519">
    <property type="term" value="F:endonuclease activity"/>
    <property type="evidence" value="ECO:0007669"/>
    <property type="project" value="InterPro"/>
</dbReference>
<dbReference type="Pfam" id="PF03851">
    <property type="entry name" value="UvdE"/>
    <property type="match status" value="1"/>
</dbReference>
<dbReference type="AlphaFoldDB" id="K5WCQ6"/>